<reference evidence="2" key="1">
    <citation type="submission" date="2023-07" db="EMBL/GenBank/DDBJ databases">
        <title>Whole genome shotgun sequence of Streptomyces nojiriensis NBRC 13794.</title>
        <authorList>
            <person name="Komaki H."/>
            <person name="Tamura T."/>
        </authorList>
    </citation>
    <scope>NUCLEOTIDE SEQUENCE [LARGE SCALE GENOMIC DNA]</scope>
    <source>
        <strain evidence="2">NBRC 13794</strain>
    </source>
</reference>
<name>A0ABQ3SLN3_9ACTN</name>
<sequence>MIGRGGCGADNPARISGGTWAMELAAPKLLYDIAATRGFVPASPVLLTAPTDVKTSDVKWLKPTPRAFRLWRNVGLGGMLPGGLEDQAWRGRARLRAPGARAFAQLKTWKAFRKARCSTDRISRMVAAVHTLLTCGTQDERGSVTYVMRYAVPCRGLVNVVCRVQVVGCGHVGRSAC</sequence>
<comment type="caution">
    <text evidence="1">The sequence shown here is derived from an EMBL/GenBank/DDBJ whole genome shotgun (WGS) entry which is preliminary data.</text>
</comment>
<dbReference type="Proteomes" id="UP000613974">
    <property type="component" value="Unassembled WGS sequence"/>
</dbReference>
<organism evidence="1 2">
    <name type="scientific">Streptomyces nojiriensis</name>
    <dbReference type="NCBI Taxonomy" id="66374"/>
    <lineage>
        <taxon>Bacteria</taxon>
        <taxon>Bacillati</taxon>
        <taxon>Actinomycetota</taxon>
        <taxon>Actinomycetes</taxon>
        <taxon>Kitasatosporales</taxon>
        <taxon>Streptomycetaceae</taxon>
        <taxon>Streptomyces</taxon>
    </lineage>
</organism>
<gene>
    <name evidence="1" type="ORF">Snoj_28000</name>
</gene>
<keyword evidence="2" id="KW-1185">Reference proteome</keyword>
<protein>
    <submittedName>
        <fullName evidence="1">Uncharacterized protein</fullName>
    </submittedName>
</protein>
<evidence type="ECO:0000313" key="1">
    <source>
        <dbReference type="EMBL" id="GHI68882.1"/>
    </source>
</evidence>
<accession>A0ABQ3SLN3</accession>
<dbReference type="EMBL" id="BNEC01000005">
    <property type="protein sequence ID" value="GHI68882.1"/>
    <property type="molecule type" value="Genomic_DNA"/>
</dbReference>
<evidence type="ECO:0000313" key="2">
    <source>
        <dbReference type="Proteomes" id="UP000613974"/>
    </source>
</evidence>
<proteinExistence type="predicted"/>